<dbReference type="Proteomes" id="UP000076447">
    <property type="component" value="Unassembled WGS sequence"/>
</dbReference>
<feature type="compositionally biased region" description="Polar residues" evidence="1">
    <location>
        <begin position="1"/>
        <end position="11"/>
    </location>
</feature>
<evidence type="ECO:0000313" key="6">
    <source>
        <dbReference type="Proteomes" id="UP000093412"/>
    </source>
</evidence>
<reference evidence="3 5" key="1">
    <citation type="submission" date="2016-01" db="EMBL/GenBank/DDBJ databases">
        <title>Genome sequence of Oerskovia enterophila VJag, an agar and cellulose degrading bacterium.</title>
        <authorList>
            <person name="Poehlein A."/>
            <person name="Jag V."/>
            <person name="Bengelsdorf F."/>
            <person name="Duerre P."/>
            <person name="Daniel R."/>
        </authorList>
    </citation>
    <scope>NUCLEOTIDE SEQUENCE [LARGE SCALE GENOMIC DNA]</scope>
    <source>
        <strain evidence="3 5">VJag</strain>
    </source>
</reference>
<accession>A0A163QZL1</accession>
<sequence length="229" mass="23579">MSQQTGRQRPASQDGPGLRDSRHGRAPSSAVYARRRLVALGVLLALLAGVVGFAALVWPGFARAGEAEVPAEVTVTEAPPTPTIEPVERSASTEFAKVLPDAVLQFALRSEALTDAYGDAGAIEGHELTYADGEGDAASTVTVLAGQWGNDDEAEVAYDELLEAAVAAGGEPTTTGDVEVDGKPVGTYAVTPVAAAAGTATVTWRNGTAVLQATGPVDQIEKFYTAFPL</sequence>
<keyword evidence="2" id="KW-0812">Transmembrane</keyword>
<keyword evidence="6" id="KW-1185">Reference proteome</keyword>
<evidence type="ECO:0000313" key="3">
    <source>
        <dbReference type="EMBL" id="KZM34699.1"/>
    </source>
</evidence>
<dbReference type="AlphaFoldDB" id="A0A163QZL1"/>
<feature type="region of interest" description="Disordered" evidence="1">
    <location>
        <begin position="1"/>
        <end position="26"/>
    </location>
</feature>
<dbReference type="PATRIC" id="fig|43678.3.peg.2861"/>
<dbReference type="RefSeq" id="WP_068623747.1">
    <property type="nucleotide sequence ID" value="NZ_LRIE01000078.1"/>
</dbReference>
<feature type="transmembrane region" description="Helical" evidence="2">
    <location>
        <begin position="37"/>
        <end position="58"/>
    </location>
</feature>
<dbReference type="STRING" id="43678.OJAG_27340"/>
<proteinExistence type="predicted"/>
<evidence type="ECO:0000256" key="2">
    <source>
        <dbReference type="SAM" id="Phobius"/>
    </source>
</evidence>
<evidence type="ECO:0000256" key="1">
    <source>
        <dbReference type="SAM" id="MobiDB-lite"/>
    </source>
</evidence>
<keyword evidence="2" id="KW-1133">Transmembrane helix</keyword>
<protein>
    <submittedName>
        <fullName evidence="3">Uncharacterized protein</fullName>
    </submittedName>
</protein>
<comment type="caution">
    <text evidence="3">The sequence shown here is derived from an EMBL/GenBank/DDBJ whole genome shotgun (WGS) entry which is preliminary data.</text>
</comment>
<keyword evidence="2" id="KW-0472">Membrane</keyword>
<dbReference type="EMBL" id="LRIE01000078">
    <property type="protein sequence ID" value="KZM34699.1"/>
    <property type="molecule type" value="Genomic_DNA"/>
</dbReference>
<organism evidence="3 5">
    <name type="scientific">Oerskovia enterophila</name>
    <dbReference type="NCBI Taxonomy" id="43678"/>
    <lineage>
        <taxon>Bacteria</taxon>
        <taxon>Bacillati</taxon>
        <taxon>Actinomycetota</taxon>
        <taxon>Actinomycetes</taxon>
        <taxon>Micrococcales</taxon>
        <taxon>Cellulomonadaceae</taxon>
        <taxon>Oerskovia</taxon>
    </lineage>
</organism>
<evidence type="ECO:0000313" key="5">
    <source>
        <dbReference type="Proteomes" id="UP000076447"/>
    </source>
</evidence>
<reference evidence="4 6" key="2">
    <citation type="submission" date="2016-06" db="EMBL/GenBank/DDBJ databases">
        <title>Genome sequence of Oerskovia enterophila DSM 43852.</title>
        <authorList>
            <person name="Poehlein A."/>
            <person name="Jag V."/>
            <person name="Bengelsdorf F.R."/>
            <person name="Daniel R."/>
            <person name="Duerre P."/>
        </authorList>
    </citation>
    <scope>NUCLEOTIDE SEQUENCE [LARGE SCALE GENOMIC DNA]</scope>
    <source>
        <strain evidence="4 6">DSM 43852</strain>
    </source>
</reference>
<gene>
    <name evidence="4" type="ORF">OERS_02580</name>
    <name evidence="3" type="ORF">OJAG_27340</name>
</gene>
<dbReference type="Proteomes" id="UP000093412">
    <property type="component" value="Unassembled WGS sequence"/>
</dbReference>
<dbReference type="OrthoDB" id="5140693at2"/>
<name>A0A163QZL1_9CELL</name>
<evidence type="ECO:0000313" key="4">
    <source>
        <dbReference type="EMBL" id="OCI33004.1"/>
    </source>
</evidence>
<dbReference type="EMBL" id="MAQA01000002">
    <property type="protein sequence ID" value="OCI33004.1"/>
    <property type="molecule type" value="Genomic_DNA"/>
</dbReference>